<dbReference type="InterPro" id="IPR018692">
    <property type="entry name" value="DUF2189"/>
</dbReference>
<comment type="caution">
    <text evidence="2">The sequence shown here is derived from an EMBL/GenBank/DDBJ whole genome shotgun (WGS) entry which is preliminary data.</text>
</comment>
<feature type="transmembrane region" description="Helical" evidence="1">
    <location>
        <begin position="42"/>
        <end position="60"/>
    </location>
</feature>
<feature type="transmembrane region" description="Helical" evidence="1">
    <location>
        <begin position="67"/>
        <end position="86"/>
    </location>
</feature>
<name>A0A2G6PEI5_9GAMM</name>
<feature type="transmembrane region" description="Helical" evidence="1">
    <location>
        <begin position="114"/>
        <end position="141"/>
    </location>
</feature>
<dbReference type="EMBL" id="PDTV01000010">
    <property type="protein sequence ID" value="PIE82954.1"/>
    <property type="molecule type" value="Genomic_DNA"/>
</dbReference>
<reference evidence="2 3" key="1">
    <citation type="submission" date="2017-10" db="EMBL/GenBank/DDBJ databases">
        <title>Novel microbial diversity and functional potential in the marine mammal oral microbiome.</title>
        <authorList>
            <person name="Dudek N.K."/>
            <person name="Sun C.L."/>
            <person name="Burstein D."/>
            <person name="Kantor R.S."/>
            <person name="Aliaga Goltsman D.S."/>
            <person name="Bik E.M."/>
            <person name="Thomas B.C."/>
            <person name="Banfield J.F."/>
            <person name="Relman D.A."/>
        </authorList>
    </citation>
    <scope>NUCLEOTIDE SEQUENCE [LARGE SCALE GENOMIC DNA]</scope>
    <source>
        <strain evidence="2">DOLJORAL78_50_517</strain>
    </source>
</reference>
<keyword evidence="1" id="KW-1133">Transmembrane helix</keyword>
<evidence type="ECO:0000256" key="1">
    <source>
        <dbReference type="SAM" id="Phobius"/>
    </source>
</evidence>
<keyword evidence="1" id="KW-0472">Membrane</keyword>
<accession>A0A2G6PEI5</accession>
<dbReference type="Proteomes" id="UP000229278">
    <property type="component" value="Unassembled WGS sequence"/>
</dbReference>
<evidence type="ECO:0000313" key="3">
    <source>
        <dbReference type="Proteomes" id="UP000229278"/>
    </source>
</evidence>
<dbReference type="AlphaFoldDB" id="A0A2G6PEI5"/>
<protein>
    <recommendedName>
        <fullName evidence="4">DUF2189 domain-containing protein</fullName>
    </recommendedName>
</protein>
<feature type="transmembrane region" description="Helical" evidence="1">
    <location>
        <begin position="215"/>
        <end position="243"/>
    </location>
</feature>
<proteinExistence type="predicted"/>
<sequence>MASTSVIKNSLTTPKVQTIGTEQPWHWLGAGWKDMCRSPVTSVSYGLLFTLMGYVLIYMLETQLHTALALTSGFLLVSPFLAVGLYDISRRLEAGESASLGHALFAWQRNTLPIALFGLLVGLLMTFWVRLAAILFVIIMVNQGVQFDASAARLFFSGSGLIFLIAFIIVGALIAAVVFAISVVSIPMLLDRKTDLITAVMTSVTAVRINPVPMLLWAALIVIFTGMGLLVFFLGLAIAMPLIGHATWHAYRDLVDNNEIEQNSL</sequence>
<evidence type="ECO:0008006" key="4">
    <source>
        <dbReference type="Google" id="ProtNLM"/>
    </source>
</evidence>
<dbReference type="Pfam" id="PF09955">
    <property type="entry name" value="DUF2189"/>
    <property type="match status" value="1"/>
</dbReference>
<feature type="transmembrane region" description="Helical" evidence="1">
    <location>
        <begin position="161"/>
        <end position="186"/>
    </location>
</feature>
<organism evidence="2 3">
    <name type="scientific">Candidatus Contendibacter odensensis</name>
    <dbReference type="NCBI Taxonomy" id="1400860"/>
    <lineage>
        <taxon>Bacteria</taxon>
        <taxon>Pseudomonadati</taxon>
        <taxon>Pseudomonadota</taxon>
        <taxon>Gammaproteobacteria</taxon>
        <taxon>Candidatus Competibacteraceae</taxon>
        <taxon>Candidatus Contendibacter</taxon>
    </lineage>
</organism>
<gene>
    <name evidence="2" type="ORF">CSA09_04500</name>
</gene>
<keyword evidence="1" id="KW-0812">Transmembrane</keyword>
<evidence type="ECO:0000313" key="2">
    <source>
        <dbReference type="EMBL" id="PIE82954.1"/>
    </source>
</evidence>